<name>A0A0L6U5R3_9BASI</name>
<gene>
    <name evidence="1" type="ORF">VP01_980g2</name>
</gene>
<comment type="caution">
    <text evidence="1">The sequence shown here is derived from an EMBL/GenBank/DDBJ whole genome shotgun (WGS) entry which is preliminary data.</text>
</comment>
<sequence>MHFHDDRLLIYSEYSRTLLMINEYRDNIKSKDSSGLSMKNILTEAMEFLNHSHCLNIKLLLLIKCGIKFTEHVTPLEGLRTFFSYHEALNMLHSNLVTPHEVLPASLGALVRLSTIFQDHGFLGFMSIYNQEYQKLVALLKRGLLLGIFGQVKWVFLVAFNDIVLQGILRQEEIMNIHQTRTGGNVGILPCFPGSFCCYSNLSQKLIQPSFDAHSLCRLHSDCAKISTYANMWSLDGSLAGACCIPMTKAIAFSFVDVKTGKRNVTIKATYNHCLPFWADLCGNWYEAGHLIMGARIACVYINSVGILGQLKFFSNHFLWPGNPGLAVLCFISQIGPGITVPSQGFTIFGL</sequence>
<accession>A0A0L6U5R3</accession>
<protein>
    <submittedName>
        <fullName evidence="1">Uncharacterized protein</fullName>
    </submittedName>
</protein>
<organism evidence="1 2">
    <name type="scientific">Puccinia sorghi</name>
    <dbReference type="NCBI Taxonomy" id="27349"/>
    <lineage>
        <taxon>Eukaryota</taxon>
        <taxon>Fungi</taxon>
        <taxon>Dikarya</taxon>
        <taxon>Basidiomycota</taxon>
        <taxon>Pucciniomycotina</taxon>
        <taxon>Pucciniomycetes</taxon>
        <taxon>Pucciniales</taxon>
        <taxon>Pucciniaceae</taxon>
        <taxon>Puccinia</taxon>
    </lineage>
</organism>
<dbReference type="EMBL" id="LAVV01015503">
    <property type="protein sequence ID" value="KNZ43838.1"/>
    <property type="molecule type" value="Genomic_DNA"/>
</dbReference>
<evidence type="ECO:0000313" key="1">
    <source>
        <dbReference type="EMBL" id="KNZ43838.1"/>
    </source>
</evidence>
<evidence type="ECO:0000313" key="2">
    <source>
        <dbReference type="Proteomes" id="UP000037035"/>
    </source>
</evidence>
<dbReference type="VEuPathDB" id="FungiDB:VP01_980g2"/>
<proteinExistence type="predicted"/>
<dbReference type="AlphaFoldDB" id="A0A0L6U5R3"/>
<reference evidence="1 2" key="1">
    <citation type="submission" date="2015-08" db="EMBL/GenBank/DDBJ databases">
        <title>Next Generation Sequencing and Analysis of the Genome of Puccinia sorghi L Schw, the Causal Agent of Maize Common Rust.</title>
        <authorList>
            <person name="Rochi L."/>
            <person name="Burguener G."/>
            <person name="Darino M."/>
            <person name="Turjanski A."/>
            <person name="Kreff E."/>
            <person name="Dieguez M.J."/>
            <person name="Sacco F."/>
        </authorList>
    </citation>
    <scope>NUCLEOTIDE SEQUENCE [LARGE SCALE GENOMIC DNA]</scope>
    <source>
        <strain evidence="1 2">RO10H11247</strain>
    </source>
</reference>
<keyword evidence="2" id="KW-1185">Reference proteome</keyword>
<dbReference type="Proteomes" id="UP000037035">
    <property type="component" value="Unassembled WGS sequence"/>
</dbReference>